<dbReference type="Proteomes" id="UP000663908">
    <property type="component" value="Chromosome"/>
</dbReference>
<dbReference type="RefSeq" id="WP_208029858.1">
    <property type="nucleotide sequence ID" value="NZ_CP071839.1"/>
</dbReference>
<evidence type="ECO:0000313" key="2">
    <source>
        <dbReference type="EMBL" id="QTE03243.1"/>
    </source>
</evidence>
<dbReference type="EMBL" id="CP071839">
    <property type="protein sequence ID" value="QTD95747.1"/>
    <property type="molecule type" value="Genomic_DNA"/>
</dbReference>
<gene>
    <name evidence="1" type="ORF">S1361_00240</name>
    <name evidence="2" type="ORF">S1361_38260</name>
</gene>
<name>A0ABX7U3T9_STRCY</name>
<protein>
    <recommendedName>
        <fullName evidence="4">Caspase domain-containing protein</fullName>
    </recommendedName>
</protein>
<evidence type="ECO:0000313" key="3">
    <source>
        <dbReference type="Proteomes" id="UP000663908"/>
    </source>
</evidence>
<evidence type="ECO:0000313" key="1">
    <source>
        <dbReference type="EMBL" id="QTD95747.1"/>
    </source>
</evidence>
<proteinExistence type="predicted"/>
<dbReference type="EMBL" id="CP071839">
    <property type="protein sequence ID" value="QTE03243.1"/>
    <property type="molecule type" value="Genomic_DNA"/>
</dbReference>
<reference evidence="2 3" key="1">
    <citation type="submission" date="2021-03" db="EMBL/GenBank/DDBJ databases">
        <title>Complete genome sequence of Streptomyces cyanogenus S136, producer of anticancer angucycline landomycin A.</title>
        <authorList>
            <person name="Hrab P."/>
            <person name="Ruckert C."/>
            <person name="Busche T."/>
            <person name="Ostash I."/>
            <person name="Kalinowski J."/>
            <person name="Fedorenko V."/>
            <person name="Yushchuk O."/>
            <person name="Ostash B."/>
        </authorList>
    </citation>
    <scope>NUCLEOTIDE SEQUENCE [LARGE SCALE GENOMIC DNA]</scope>
    <source>
        <strain evidence="2 3">S136</strain>
    </source>
</reference>
<accession>A0ABX7U3T9</accession>
<evidence type="ECO:0008006" key="4">
    <source>
        <dbReference type="Google" id="ProtNLM"/>
    </source>
</evidence>
<organism evidence="2 3">
    <name type="scientific">Streptomyces cyanogenus</name>
    <dbReference type="NCBI Taxonomy" id="80860"/>
    <lineage>
        <taxon>Bacteria</taxon>
        <taxon>Bacillati</taxon>
        <taxon>Actinomycetota</taxon>
        <taxon>Actinomycetes</taxon>
        <taxon>Kitasatosporales</taxon>
        <taxon>Streptomycetaceae</taxon>
        <taxon>Streptomyces</taxon>
    </lineage>
</organism>
<sequence length="666" mass="70857">MTATAVRHLLVGVSSYEDAALELPAGTAHNVAQLREALTASQHHHDDASSMAPRACRVLEPGDASQVLDEVAAVAQEQPSLVVYWTGHAAITPEDGVCLALPHSRVDDLSTWMPADLLIESMSPRVDERWDRLLILDACLGAGQSTAGGRSDVDVSEVVTSMGRPGVAVWAGLGRTATGFAANSRDTSVFTQVLAHLLLRAAESMTPLKLQAAHEWLVQELERSGYPPPCLGNAGAFRSFLAQASDPAPQRRRADRLVRRALGRLVPADTRRYALVCGMALWGAREQDTSPYKNAVWLYERLLASGWGFTRDTTTVVGSVTRQELRSKISELASQGQNLVLVYLSGAARVFSERDSLDVMVALAEEQSVSVSELVEMLRTSRAERVTLLIDAYQSHTQTAVADRLAAVAQACGWAPAAGASRLAITWATSPAASGPDPLALTAQGSALTDEQGWGDLLYSLPGTGHWPRPWRFSFPEAEIRYLPGSGPLAAWQTLLGSLREPSADASVAQWLLSVNPAGVGDVPSDPFAGLVPPPAVPPASSPPPEAKSSARLRVVGGTYPAAAGREILLAFDYQSHQPGTVPVCGDDPLDLTVVVSADDAAVEPRLFYTRVDRDAGTPTQCIRLTPRTGTPVKVQLSVMRRGDGALLQELTTVLPAAAPENAALS</sequence>
<keyword evidence="3" id="KW-1185">Reference proteome</keyword>